<dbReference type="EMBL" id="JAZHXI010000003">
    <property type="protein sequence ID" value="KAL2073459.1"/>
    <property type="molecule type" value="Genomic_DNA"/>
</dbReference>
<keyword evidence="2" id="KW-1185">Reference proteome</keyword>
<dbReference type="Proteomes" id="UP001595075">
    <property type="component" value="Unassembled WGS sequence"/>
</dbReference>
<protein>
    <submittedName>
        <fullName evidence="1">Uncharacterized protein</fullName>
    </submittedName>
</protein>
<proteinExistence type="predicted"/>
<evidence type="ECO:0000313" key="1">
    <source>
        <dbReference type="EMBL" id="KAL2073459.1"/>
    </source>
</evidence>
<evidence type="ECO:0000313" key="2">
    <source>
        <dbReference type="Proteomes" id="UP001595075"/>
    </source>
</evidence>
<accession>A0ABR4CWK6</accession>
<name>A0ABR4CWK6_9HELO</name>
<reference evidence="1 2" key="1">
    <citation type="journal article" date="2024" name="Commun. Biol.">
        <title>Comparative genomic analysis of thermophilic fungi reveals convergent evolutionary adaptations and gene losses.</title>
        <authorList>
            <person name="Steindorff A.S."/>
            <person name="Aguilar-Pontes M.V."/>
            <person name="Robinson A.J."/>
            <person name="Andreopoulos B."/>
            <person name="LaButti K."/>
            <person name="Kuo A."/>
            <person name="Mondo S."/>
            <person name="Riley R."/>
            <person name="Otillar R."/>
            <person name="Haridas S."/>
            <person name="Lipzen A."/>
            <person name="Grimwood J."/>
            <person name="Schmutz J."/>
            <person name="Clum A."/>
            <person name="Reid I.D."/>
            <person name="Moisan M.C."/>
            <person name="Butler G."/>
            <person name="Nguyen T.T.M."/>
            <person name="Dewar K."/>
            <person name="Conant G."/>
            <person name="Drula E."/>
            <person name="Henrissat B."/>
            <person name="Hansel C."/>
            <person name="Singer S."/>
            <person name="Hutchinson M.I."/>
            <person name="de Vries R.P."/>
            <person name="Natvig D.O."/>
            <person name="Powell A.J."/>
            <person name="Tsang A."/>
            <person name="Grigoriev I.V."/>
        </authorList>
    </citation>
    <scope>NUCLEOTIDE SEQUENCE [LARGE SCALE GENOMIC DNA]</scope>
    <source>
        <strain evidence="1 2">CBS 494.80</strain>
    </source>
</reference>
<gene>
    <name evidence="1" type="ORF">VTL71DRAFT_10783</name>
</gene>
<organism evidence="1 2">
    <name type="scientific">Oculimacula yallundae</name>
    <dbReference type="NCBI Taxonomy" id="86028"/>
    <lineage>
        <taxon>Eukaryota</taxon>
        <taxon>Fungi</taxon>
        <taxon>Dikarya</taxon>
        <taxon>Ascomycota</taxon>
        <taxon>Pezizomycotina</taxon>
        <taxon>Leotiomycetes</taxon>
        <taxon>Helotiales</taxon>
        <taxon>Ploettnerulaceae</taxon>
        <taxon>Oculimacula</taxon>
    </lineage>
</organism>
<sequence length="112" mass="11857">MKLTQLLRTINRRPPPWSRSSRETRNFHRHDTALIALIAASVQGSPAPALDLSDNGIAPVPSIPWSGTCDVGSQSCVSGGAGVYVCDCDNNKLCRSDGAPCCHSSGVCNCRC</sequence>
<comment type="caution">
    <text evidence="1">The sequence shown here is derived from an EMBL/GenBank/DDBJ whole genome shotgun (WGS) entry which is preliminary data.</text>
</comment>